<evidence type="ECO:0000256" key="8">
    <source>
        <dbReference type="ARBA" id="ARBA00022989"/>
    </source>
</evidence>
<reference evidence="12 13" key="1">
    <citation type="submission" date="2020-03" db="EMBL/GenBank/DDBJ databases">
        <title>Sequencing the genomes of 1000 actinobacteria strains.</title>
        <authorList>
            <person name="Klenk H.-P."/>
        </authorList>
    </citation>
    <scope>NUCLEOTIDE SEQUENCE [LARGE SCALE GENOMIC DNA]</scope>
    <source>
        <strain evidence="12 13">DSM 45685</strain>
    </source>
</reference>
<keyword evidence="9 11" id="KW-0472">Membrane</keyword>
<gene>
    <name evidence="12" type="ORF">FHU38_004875</name>
</gene>
<evidence type="ECO:0000313" key="12">
    <source>
        <dbReference type="EMBL" id="NIJ14474.1"/>
    </source>
</evidence>
<dbReference type="GO" id="GO:0005576">
    <property type="term" value="C:extracellular region"/>
    <property type="evidence" value="ECO:0007669"/>
    <property type="project" value="TreeGrafter"/>
</dbReference>
<keyword evidence="13" id="KW-1185">Reference proteome</keyword>
<keyword evidence="7" id="KW-0067">ATP-binding</keyword>
<keyword evidence="3" id="KW-1003">Cell membrane</keyword>
<dbReference type="InterPro" id="IPR044857">
    <property type="entry name" value="T7SS_EccB_R1"/>
</dbReference>
<comment type="similarity">
    <text evidence="2">Belongs to the EccB family.</text>
</comment>
<dbReference type="InterPro" id="IPR042485">
    <property type="entry name" value="T7SS_EccB_R3"/>
</dbReference>
<dbReference type="PANTHER" id="PTHR40765">
    <property type="entry name" value="ESX-2 SECRETION SYSTEM ATPASE ECCB2"/>
    <property type="match status" value="1"/>
</dbReference>
<keyword evidence="5" id="KW-0547">Nucleotide-binding</keyword>
<evidence type="ECO:0000256" key="2">
    <source>
        <dbReference type="ARBA" id="ARBA00008149"/>
    </source>
</evidence>
<evidence type="ECO:0000313" key="13">
    <source>
        <dbReference type="Proteomes" id="UP000545493"/>
    </source>
</evidence>
<evidence type="ECO:0000256" key="10">
    <source>
        <dbReference type="SAM" id="MobiDB-lite"/>
    </source>
</evidence>
<protein>
    <submittedName>
        <fullName evidence="12">Type VII secretion protein EccB</fullName>
    </submittedName>
</protein>
<organism evidence="12 13">
    <name type="scientific">Saccharomonospora amisosensis</name>
    <dbReference type="NCBI Taxonomy" id="1128677"/>
    <lineage>
        <taxon>Bacteria</taxon>
        <taxon>Bacillati</taxon>
        <taxon>Actinomycetota</taxon>
        <taxon>Actinomycetes</taxon>
        <taxon>Pseudonocardiales</taxon>
        <taxon>Pseudonocardiaceae</taxon>
        <taxon>Saccharomonospora</taxon>
    </lineage>
</organism>
<evidence type="ECO:0000256" key="3">
    <source>
        <dbReference type="ARBA" id="ARBA00022475"/>
    </source>
</evidence>
<dbReference type="EMBL" id="JAAOYM010000002">
    <property type="protein sequence ID" value="NIJ14474.1"/>
    <property type="molecule type" value="Genomic_DNA"/>
</dbReference>
<dbReference type="RefSeq" id="WP_167176653.1">
    <property type="nucleotide sequence ID" value="NZ_JAAOYM010000002.1"/>
</dbReference>
<accession>A0A7X5UVL2</accession>
<dbReference type="Pfam" id="PF05108">
    <property type="entry name" value="T7SS_ESX1_EccB"/>
    <property type="match status" value="1"/>
</dbReference>
<evidence type="ECO:0000256" key="9">
    <source>
        <dbReference type="ARBA" id="ARBA00023136"/>
    </source>
</evidence>
<sequence length="471" mass="48347">MPTRRDQLQAYQFMMRRVTSALIVHETDPELAPLRRGVGAVFAGVMIAVLIAAGFGVYGVFTGIGGTSWRAEGSVIVEKETGATYVYLGDSLQPVLNITSGRLLGNMSNPEPHRVSAADLEGIPRNPMVGIPGAPASLPLAEQAVGAPWTMCSVLAENAAGVPTPSTALLVGGEMPGGSPLRDRGLLVRDIETGTNYLIWNNRHYRIAGDRPETVLRSVFGAGLEILDAGTAWLNGLPAGQDIGPIDIEGRGRPSSIADGLAVGDVVYHAAGAGRQHYLVRTDGLAPLTELQVRILRGQYSVTPKEISPSLANEAPASGTLGPASGDAAPPESPPELATVPGEGRVALCSRTDSARSGPVISIGGDVSVLDAGVQTGAETPAGTKLADQVLVPPGGVAVVRALPSDGSGPGALSVVTDLGIRFPVPSPDILTALGYSETMAVDMPATLVQRIPSGPALNPAAALRPAPQSP</sequence>
<comment type="subcellular location">
    <subcellularLocation>
        <location evidence="1">Cell membrane</location>
        <topology evidence="1">Single-pass membrane protein</topology>
    </subcellularLocation>
</comment>
<dbReference type="NCBIfam" id="TIGR03919">
    <property type="entry name" value="T7SS_EccB"/>
    <property type="match status" value="1"/>
</dbReference>
<dbReference type="InterPro" id="IPR007795">
    <property type="entry name" value="T7SS_EccB"/>
</dbReference>
<dbReference type="AlphaFoldDB" id="A0A7X5UVL2"/>
<evidence type="ECO:0000256" key="6">
    <source>
        <dbReference type="ARBA" id="ARBA00022801"/>
    </source>
</evidence>
<evidence type="ECO:0000256" key="7">
    <source>
        <dbReference type="ARBA" id="ARBA00022840"/>
    </source>
</evidence>
<dbReference type="GO" id="GO:0016787">
    <property type="term" value="F:hydrolase activity"/>
    <property type="evidence" value="ECO:0007669"/>
    <property type="project" value="UniProtKB-KW"/>
</dbReference>
<dbReference type="GO" id="GO:0005524">
    <property type="term" value="F:ATP binding"/>
    <property type="evidence" value="ECO:0007669"/>
    <property type="project" value="UniProtKB-KW"/>
</dbReference>
<dbReference type="Proteomes" id="UP000545493">
    <property type="component" value="Unassembled WGS sequence"/>
</dbReference>
<feature type="transmembrane region" description="Helical" evidence="11">
    <location>
        <begin position="38"/>
        <end position="61"/>
    </location>
</feature>
<dbReference type="PANTHER" id="PTHR40765:SF2">
    <property type="entry name" value="ESX-2 SECRETION SYSTEM ATPASE ECCB2"/>
    <property type="match status" value="1"/>
</dbReference>
<feature type="region of interest" description="Disordered" evidence="10">
    <location>
        <begin position="307"/>
        <end position="338"/>
    </location>
</feature>
<keyword evidence="8 11" id="KW-1133">Transmembrane helix</keyword>
<evidence type="ECO:0000256" key="11">
    <source>
        <dbReference type="SAM" id="Phobius"/>
    </source>
</evidence>
<name>A0A7X5UVL2_9PSEU</name>
<evidence type="ECO:0000256" key="5">
    <source>
        <dbReference type="ARBA" id="ARBA00022741"/>
    </source>
</evidence>
<evidence type="ECO:0000256" key="1">
    <source>
        <dbReference type="ARBA" id="ARBA00004162"/>
    </source>
</evidence>
<keyword evidence="6" id="KW-0378">Hydrolase</keyword>
<proteinExistence type="inferred from homology"/>
<evidence type="ECO:0000256" key="4">
    <source>
        <dbReference type="ARBA" id="ARBA00022692"/>
    </source>
</evidence>
<comment type="caution">
    <text evidence="12">The sequence shown here is derived from an EMBL/GenBank/DDBJ whole genome shotgun (WGS) entry which is preliminary data.</text>
</comment>
<dbReference type="Gene3D" id="2.40.50.910">
    <property type="entry name" value="Type VII secretion system EccB, repeat 3 domain"/>
    <property type="match status" value="1"/>
</dbReference>
<dbReference type="GO" id="GO:0005886">
    <property type="term" value="C:plasma membrane"/>
    <property type="evidence" value="ECO:0007669"/>
    <property type="project" value="UniProtKB-SubCell"/>
</dbReference>
<dbReference type="Gene3D" id="3.30.2390.20">
    <property type="entry name" value="Type VII secretion system EccB, repeat 1 domain"/>
    <property type="match status" value="1"/>
</dbReference>
<keyword evidence="4 11" id="KW-0812">Transmembrane</keyword>